<protein>
    <submittedName>
        <fullName evidence="1">Uncharacterized protein</fullName>
    </submittedName>
</protein>
<gene>
    <name evidence="1" type="ORF">Pla100_63030</name>
</gene>
<keyword evidence="2" id="KW-1185">Reference proteome</keyword>
<dbReference type="RefSeq" id="WP_146583072.1">
    <property type="nucleotide sequence ID" value="NZ_SJPM01000053.1"/>
</dbReference>
<accession>A0A5C5YVQ8</accession>
<dbReference type="OrthoDB" id="1551210at2"/>
<evidence type="ECO:0000313" key="1">
    <source>
        <dbReference type="EMBL" id="TWT78597.1"/>
    </source>
</evidence>
<dbReference type="Proteomes" id="UP000316213">
    <property type="component" value="Unassembled WGS sequence"/>
</dbReference>
<evidence type="ECO:0000313" key="2">
    <source>
        <dbReference type="Proteomes" id="UP000316213"/>
    </source>
</evidence>
<comment type="caution">
    <text evidence="1">The sequence shown here is derived from an EMBL/GenBank/DDBJ whole genome shotgun (WGS) entry which is preliminary data.</text>
</comment>
<reference evidence="1 2" key="1">
    <citation type="submission" date="2019-02" db="EMBL/GenBank/DDBJ databases">
        <title>Deep-cultivation of Planctomycetes and their phenomic and genomic characterization uncovers novel biology.</title>
        <authorList>
            <person name="Wiegand S."/>
            <person name="Jogler M."/>
            <person name="Boedeker C."/>
            <person name="Pinto D."/>
            <person name="Vollmers J."/>
            <person name="Rivas-Marin E."/>
            <person name="Kohn T."/>
            <person name="Peeters S.H."/>
            <person name="Heuer A."/>
            <person name="Rast P."/>
            <person name="Oberbeckmann S."/>
            <person name="Bunk B."/>
            <person name="Jeske O."/>
            <person name="Meyerdierks A."/>
            <person name="Storesund J.E."/>
            <person name="Kallscheuer N."/>
            <person name="Luecker S."/>
            <person name="Lage O.M."/>
            <person name="Pohl T."/>
            <person name="Merkel B.J."/>
            <person name="Hornburger P."/>
            <person name="Mueller R.-W."/>
            <person name="Bruemmer F."/>
            <person name="Labrenz M."/>
            <person name="Spormann A.M."/>
            <person name="Op Den Camp H."/>
            <person name="Overmann J."/>
            <person name="Amann R."/>
            <person name="Jetten M.S.M."/>
            <person name="Mascher T."/>
            <person name="Medema M.H."/>
            <person name="Devos D.P."/>
            <person name="Kaster A.-K."/>
            <person name="Ovreas L."/>
            <person name="Rohde M."/>
            <person name="Galperin M.Y."/>
            <person name="Jogler C."/>
        </authorList>
    </citation>
    <scope>NUCLEOTIDE SEQUENCE [LARGE SCALE GENOMIC DNA]</scope>
    <source>
        <strain evidence="1 2">Pla100</strain>
    </source>
</reference>
<proteinExistence type="predicted"/>
<name>A0A5C5YVQ8_9BACT</name>
<sequence length="145" mass="16740">MNDNEIVELFRELEVPYPRAASGLIDDMCLELGRVLQETPQHQKAIDRLTDLIAQCFRPMDASWPPDSCPWDTAYSIFGRWLWRGLPHFAAAVESITNWDADRVAKCRAEYVDFVRYTRDDWVRAADGFEMVNRGEPTDARESPS</sequence>
<dbReference type="EMBL" id="SJPM01000053">
    <property type="protein sequence ID" value="TWT78597.1"/>
    <property type="molecule type" value="Genomic_DNA"/>
</dbReference>
<dbReference type="AlphaFoldDB" id="A0A5C5YVQ8"/>
<organism evidence="1 2">
    <name type="scientific">Neorhodopirellula pilleata</name>
    <dbReference type="NCBI Taxonomy" id="2714738"/>
    <lineage>
        <taxon>Bacteria</taxon>
        <taxon>Pseudomonadati</taxon>
        <taxon>Planctomycetota</taxon>
        <taxon>Planctomycetia</taxon>
        <taxon>Pirellulales</taxon>
        <taxon>Pirellulaceae</taxon>
        <taxon>Neorhodopirellula</taxon>
    </lineage>
</organism>